<dbReference type="RefSeq" id="WP_369711881.1">
    <property type="nucleotide sequence ID" value="NZ_CP165644.1"/>
</dbReference>
<gene>
    <name evidence="2" type="ORF">AB8B22_04880</name>
</gene>
<organism evidence="2">
    <name type="scientific">Leptotrichia rugosa</name>
    <dbReference type="NCBI Taxonomy" id="3239302"/>
    <lineage>
        <taxon>Bacteria</taxon>
        <taxon>Fusobacteriati</taxon>
        <taxon>Fusobacteriota</taxon>
        <taxon>Fusobacteriia</taxon>
        <taxon>Fusobacteriales</taxon>
        <taxon>Leptotrichiaceae</taxon>
        <taxon>Leptotrichia</taxon>
    </lineage>
</organism>
<keyword evidence="1" id="KW-0472">Membrane</keyword>
<dbReference type="EMBL" id="CP165644">
    <property type="protein sequence ID" value="XDU67750.1"/>
    <property type="molecule type" value="Genomic_DNA"/>
</dbReference>
<feature type="transmembrane region" description="Helical" evidence="1">
    <location>
        <begin position="7"/>
        <end position="27"/>
    </location>
</feature>
<dbReference type="Gene3D" id="3.30.70.2970">
    <property type="entry name" value="Protein of unknown function (DUF541), domain 2"/>
    <property type="match status" value="1"/>
</dbReference>
<dbReference type="GO" id="GO:0006974">
    <property type="term" value="P:DNA damage response"/>
    <property type="evidence" value="ECO:0007669"/>
    <property type="project" value="TreeGrafter"/>
</dbReference>
<dbReference type="Pfam" id="PF04402">
    <property type="entry name" value="SIMPL"/>
    <property type="match status" value="1"/>
</dbReference>
<dbReference type="Gene3D" id="3.30.110.170">
    <property type="entry name" value="Protein of unknown function (DUF541), domain 1"/>
    <property type="match status" value="1"/>
</dbReference>
<protein>
    <submittedName>
        <fullName evidence="2">SIMPL domain-containing protein</fullName>
    </submittedName>
</protein>
<dbReference type="PANTHER" id="PTHR34387">
    <property type="entry name" value="SLR1258 PROTEIN"/>
    <property type="match status" value="1"/>
</dbReference>
<dbReference type="InterPro" id="IPR007497">
    <property type="entry name" value="SIMPL/DUF541"/>
</dbReference>
<accession>A0AB39VJ52</accession>
<dbReference type="KEGG" id="lrug:AB8B22_04880"/>
<dbReference type="AlphaFoldDB" id="A0AB39VJ52"/>
<evidence type="ECO:0000313" key="2">
    <source>
        <dbReference type="EMBL" id="XDU67750.1"/>
    </source>
</evidence>
<evidence type="ECO:0000256" key="1">
    <source>
        <dbReference type="SAM" id="Phobius"/>
    </source>
</evidence>
<dbReference type="InterPro" id="IPR052022">
    <property type="entry name" value="26kDa_periplasmic_antigen"/>
</dbReference>
<dbReference type="PANTHER" id="PTHR34387:SF2">
    <property type="entry name" value="SLR1258 PROTEIN"/>
    <property type="match status" value="1"/>
</dbReference>
<keyword evidence="1" id="KW-1133">Transmembrane helix</keyword>
<reference evidence="2" key="1">
    <citation type="submission" date="2024-07" db="EMBL/GenBank/DDBJ databases">
        <authorList>
            <person name="Li X.-J."/>
            <person name="Wang X."/>
        </authorList>
    </citation>
    <scope>NUCLEOTIDE SEQUENCE</scope>
    <source>
        <strain evidence="2">HSP-334</strain>
    </source>
</reference>
<keyword evidence="1" id="KW-0812">Transmembrane</keyword>
<sequence>MNKLKKVQFIIISTILSFGLIVSAALISNAIDKTNKLDNRITVKGVAEKRIKSDKALIKIIISNKNENLDNLKKEIDASEKIVIDKLKSLKISENSYDIENLKIQPNYDKTKEKASQNNEETVALESKILNYDGQEIISIVTGDIDKAKKFYENLLELKLQSDNIEITKPEYIVTNIDKYKKDLLVDATKNAEFRAIEMLKVNSNEINGLKSMTQGQFEILKDNEDILNKDEEMQNQIYKRMRLVVTATYFIRY</sequence>
<name>A0AB39VJ52_9FUSO</name>
<proteinExistence type="predicted"/>